<protein>
    <submittedName>
        <fullName evidence="2">Uncharacterized protein</fullName>
    </submittedName>
</protein>
<accession>A0A250IJN6</accession>
<sequence length="62" mass="6989">MDYKKPGTGKVKEALKRDWEQTKHDLNKKKGTDLNQDVGDTVKQATGKEPVPPPFVPNIDKK</sequence>
<feature type="region of interest" description="Disordered" evidence="1">
    <location>
        <begin position="1"/>
        <end position="62"/>
    </location>
</feature>
<dbReference type="EMBL" id="CP022163">
    <property type="protein sequence ID" value="ATB31478.1"/>
    <property type="molecule type" value="Genomic_DNA"/>
</dbReference>
<evidence type="ECO:0000313" key="3">
    <source>
        <dbReference type="Proteomes" id="UP000217289"/>
    </source>
</evidence>
<reference evidence="2 3" key="1">
    <citation type="submission" date="2017-06" db="EMBL/GenBank/DDBJ databases">
        <authorList>
            <person name="Kim H.J."/>
            <person name="Triplett B.A."/>
        </authorList>
    </citation>
    <scope>NUCLEOTIDE SEQUENCE [LARGE SCALE GENOMIC DNA]</scope>
    <source>
        <strain evidence="2 3">DSM 14713</strain>
    </source>
</reference>
<gene>
    <name evidence="2" type="ORF">MEBOL_004941</name>
</gene>
<dbReference type="AlphaFoldDB" id="A0A250IJN6"/>
<dbReference type="KEGG" id="mbd:MEBOL_004941"/>
<evidence type="ECO:0000256" key="1">
    <source>
        <dbReference type="SAM" id="MobiDB-lite"/>
    </source>
</evidence>
<dbReference type="RefSeq" id="WP_095979803.1">
    <property type="nucleotide sequence ID" value="NZ_CP022163.1"/>
</dbReference>
<proteinExistence type="predicted"/>
<evidence type="ECO:0000313" key="2">
    <source>
        <dbReference type="EMBL" id="ATB31478.1"/>
    </source>
</evidence>
<feature type="compositionally biased region" description="Basic and acidic residues" evidence="1">
    <location>
        <begin position="1"/>
        <end position="32"/>
    </location>
</feature>
<organism evidence="2 3">
    <name type="scientific">Melittangium boletus DSM 14713</name>
    <dbReference type="NCBI Taxonomy" id="1294270"/>
    <lineage>
        <taxon>Bacteria</taxon>
        <taxon>Pseudomonadati</taxon>
        <taxon>Myxococcota</taxon>
        <taxon>Myxococcia</taxon>
        <taxon>Myxococcales</taxon>
        <taxon>Cystobacterineae</taxon>
        <taxon>Archangiaceae</taxon>
        <taxon>Melittangium</taxon>
    </lineage>
</organism>
<dbReference type="Proteomes" id="UP000217289">
    <property type="component" value="Chromosome"/>
</dbReference>
<dbReference type="OrthoDB" id="276606at2"/>
<keyword evidence="3" id="KW-1185">Reference proteome</keyword>
<name>A0A250IJN6_9BACT</name>